<feature type="region of interest" description="Disordered" evidence="1">
    <location>
        <begin position="193"/>
        <end position="220"/>
    </location>
</feature>
<proteinExistence type="predicted"/>
<name>A0A8B6MAI8_METTU</name>
<reference evidence="2 3" key="1">
    <citation type="submission" date="2019-05" db="EMBL/GenBank/DDBJ databases">
        <authorList>
            <person name="Farhan Ul Haque M."/>
        </authorList>
    </citation>
    <scope>NUCLEOTIDE SEQUENCE [LARGE SCALE GENOMIC DNA]</scope>
    <source>
        <strain evidence="2">2</strain>
    </source>
</reference>
<sequence length="220" mass="25432">MTVSLPMVPDSEDQKRMYQALGGGLVRWQFIETGLYLIALPLMGTDPKTCSLTFFQIKAAENKLAFVDRLIFHKLDQRTRKKAWAPILEEIRKAIEFRNSLAHFEMFILTDSELEKASPKTAFRAVLSPHHLDHRAKRGGTTKILSVETMEHNANELRKLSYRLMYFVVDHIPQTETLTASLEPNLRQWLDSFRKRPRPQGFEPPLRSSRPKDAPQKTES</sequence>
<feature type="compositionally biased region" description="Basic and acidic residues" evidence="1">
    <location>
        <begin position="210"/>
        <end position="220"/>
    </location>
</feature>
<evidence type="ECO:0000256" key="1">
    <source>
        <dbReference type="SAM" id="MobiDB-lite"/>
    </source>
</evidence>
<dbReference type="EMBL" id="CABFMQ020000114">
    <property type="protein sequence ID" value="VTZ51902.1"/>
    <property type="molecule type" value="Genomic_DNA"/>
</dbReference>
<accession>A0A8B6MAI8</accession>
<keyword evidence="3" id="KW-1185">Reference proteome</keyword>
<dbReference type="Proteomes" id="UP000485880">
    <property type="component" value="Unassembled WGS sequence"/>
</dbReference>
<organism evidence="2 3">
    <name type="scientific">Methylocella tundrae</name>
    <dbReference type="NCBI Taxonomy" id="227605"/>
    <lineage>
        <taxon>Bacteria</taxon>
        <taxon>Pseudomonadati</taxon>
        <taxon>Pseudomonadota</taxon>
        <taxon>Alphaproteobacteria</taxon>
        <taxon>Hyphomicrobiales</taxon>
        <taxon>Beijerinckiaceae</taxon>
        <taxon>Methylocella</taxon>
    </lineage>
</organism>
<evidence type="ECO:0000313" key="3">
    <source>
        <dbReference type="Proteomes" id="UP000485880"/>
    </source>
</evidence>
<comment type="caution">
    <text evidence="2">The sequence shown here is derived from an EMBL/GenBank/DDBJ whole genome shotgun (WGS) entry which is preliminary data.</text>
</comment>
<protein>
    <submittedName>
        <fullName evidence="2">Uncharacterized protein</fullName>
    </submittedName>
</protein>
<gene>
    <name evidence="2" type="ORF">MPC4_540003</name>
</gene>
<dbReference type="RefSeq" id="WP_174513605.1">
    <property type="nucleotide sequence ID" value="NZ_CABFMQ020000114.1"/>
</dbReference>
<dbReference type="AlphaFoldDB" id="A0A8B6MAI8"/>
<evidence type="ECO:0000313" key="2">
    <source>
        <dbReference type="EMBL" id="VTZ51902.1"/>
    </source>
</evidence>